<evidence type="ECO:0000256" key="1">
    <source>
        <dbReference type="ARBA" id="ARBA00010838"/>
    </source>
</evidence>
<dbReference type="Pfam" id="PF00232">
    <property type="entry name" value="Glyco_hydro_1"/>
    <property type="match status" value="1"/>
</dbReference>
<dbReference type="PRINTS" id="PR00131">
    <property type="entry name" value="GLHYDRLASE1"/>
</dbReference>
<feature type="binding site" evidence="9">
    <location>
        <position position="167"/>
    </location>
    <ligand>
        <name>substrate</name>
    </ligand>
</feature>
<dbReference type="NCBIfam" id="TIGR03356">
    <property type="entry name" value="BGL"/>
    <property type="match status" value="1"/>
</dbReference>
<evidence type="ECO:0000256" key="4">
    <source>
        <dbReference type="ARBA" id="ARBA00023001"/>
    </source>
</evidence>
<feature type="binding site" evidence="9">
    <location>
        <begin position="400"/>
        <end position="401"/>
    </location>
    <ligand>
        <name>substrate</name>
    </ligand>
</feature>
<feature type="active site" description="Proton donor" evidence="8">
    <location>
        <position position="168"/>
    </location>
</feature>
<dbReference type="GO" id="GO:0030245">
    <property type="term" value="P:cellulose catabolic process"/>
    <property type="evidence" value="ECO:0007669"/>
    <property type="project" value="UniProtKB-KW"/>
</dbReference>
<feature type="binding site" evidence="9">
    <location>
        <position position="295"/>
    </location>
    <ligand>
        <name>substrate</name>
    </ligand>
</feature>
<dbReference type="SUPFAM" id="SSF51445">
    <property type="entry name" value="(Trans)glycosidases"/>
    <property type="match status" value="1"/>
</dbReference>
<dbReference type="FunFam" id="3.20.20.80:FF:000004">
    <property type="entry name" value="Beta-glucosidase 6-phospho-beta-glucosidase"/>
    <property type="match status" value="1"/>
</dbReference>
<keyword evidence="5" id="KW-0119">Carbohydrate metabolism</keyword>
<dbReference type="PANTHER" id="PTHR10353:SF36">
    <property type="entry name" value="LP05116P"/>
    <property type="match status" value="1"/>
</dbReference>
<dbReference type="AlphaFoldDB" id="A0A0U1NND8"/>
<dbReference type="EC" id="3.2.1.21" evidence="2 11"/>
<evidence type="ECO:0000256" key="9">
    <source>
        <dbReference type="PIRSR" id="PIRSR617736-2"/>
    </source>
</evidence>
<feature type="binding site" evidence="9">
    <location>
        <position position="123"/>
    </location>
    <ligand>
        <name>substrate</name>
    </ligand>
</feature>
<dbReference type="EMBL" id="CVQV01000013">
    <property type="protein sequence ID" value="CRK76254.1"/>
    <property type="molecule type" value="Genomic_DNA"/>
</dbReference>
<dbReference type="Proteomes" id="UP000048949">
    <property type="component" value="Unassembled WGS sequence"/>
</dbReference>
<evidence type="ECO:0000256" key="5">
    <source>
        <dbReference type="ARBA" id="ARBA00023277"/>
    </source>
</evidence>
<dbReference type="Gene3D" id="3.20.20.80">
    <property type="entry name" value="Glycosidases"/>
    <property type="match status" value="1"/>
</dbReference>
<evidence type="ECO:0000256" key="2">
    <source>
        <dbReference type="ARBA" id="ARBA00012744"/>
    </source>
</evidence>
<reference evidence="12 13" key="1">
    <citation type="submission" date="2015-04" db="EMBL/GenBank/DDBJ databases">
        <authorList>
            <person name="Syromyatnikov M.Y."/>
            <person name="Popov V.N."/>
        </authorList>
    </citation>
    <scope>NUCLEOTIDE SEQUENCE [LARGE SCALE GENOMIC DNA]</scope>
    <source>
        <strain evidence="12 13">CECT 5292</strain>
    </source>
</reference>
<evidence type="ECO:0000256" key="6">
    <source>
        <dbReference type="ARBA" id="ARBA00023295"/>
    </source>
</evidence>
<evidence type="ECO:0000256" key="10">
    <source>
        <dbReference type="PROSITE-ProRule" id="PRU10055"/>
    </source>
</evidence>
<name>A0A0U1NND8_9RHOB</name>
<organism evidence="12 13">
    <name type="scientific">Nereida ignava</name>
    <dbReference type="NCBI Taxonomy" id="282199"/>
    <lineage>
        <taxon>Bacteria</taxon>
        <taxon>Pseudomonadati</taxon>
        <taxon>Pseudomonadota</taxon>
        <taxon>Alphaproteobacteria</taxon>
        <taxon>Rhodobacterales</taxon>
        <taxon>Roseobacteraceae</taxon>
        <taxon>Nereida</taxon>
    </lineage>
</organism>
<comment type="similarity">
    <text evidence="1 11">Belongs to the glycosyl hydrolase 1 family.</text>
</comment>
<dbReference type="InterPro" id="IPR017736">
    <property type="entry name" value="Glyco_hydro_1_beta-glucosidase"/>
</dbReference>
<dbReference type="InterPro" id="IPR017853">
    <property type="entry name" value="GH"/>
</dbReference>
<evidence type="ECO:0000256" key="11">
    <source>
        <dbReference type="RuleBase" id="RU361175"/>
    </source>
</evidence>
<sequence length="436" mass="48930">MMKFKRSDFPQDFIFGTATSSYQIEGHSFGGAGPTHWDTFAAKPGKILDGTDGAIACDHYNRWQEDLDLIKDAGFDSYRFSTSWARVMPEGRGAVNQEGLDFYERLVDGMLARGIKPMATLYHWEMPAALDALGGWQNADVADWFAEFTDVIAKRLGDRLFSTATINEPWCVSWLSHFEGHHAPGLQDIKATARAMHHVLKAHGKSVQVLRQNGVKDVGIVCNFEGTMPADDSVESARAAARYEAIYNRFFLQGIFEGTYPEEVLEGLGPHLPAGWQDDMALIQQPLEWVGVNYYTAKAFRETDGPWPSCETVRTGADTTHMNWEIHPDHLTKLLKWIADTYTKDLPLYVTENGMAGEHTLNDQDRVSYLNGHVLAAKSAMDAGVPLGGYTFWSLMDNYEWAFGYAERFGLVHVDFDTLERTPKVSYLALRDAMSQ</sequence>
<dbReference type="STRING" id="282199.GCA_001049735_02310"/>
<gene>
    <name evidence="12" type="primary">bglA</name>
    <name evidence="12" type="ORF">NIG5292_02311</name>
</gene>
<evidence type="ECO:0000313" key="12">
    <source>
        <dbReference type="EMBL" id="CRK76254.1"/>
    </source>
</evidence>
<dbReference type="InterPro" id="IPR001360">
    <property type="entry name" value="Glyco_hydro_1"/>
</dbReference>
<keyword evidence="3 11" id="KW-0378">Hydrolase</keyword>
<dbReference type="PANTHER" id="PTHR10353">
    <property type="entry name" value="GLYCOSYL HYDROLASE"/>
    <property type="match status" value="1"/>
</dbReference>
<keyword evidence="4" id="KW-0136">Cellulose degradation</keyword>
<keyword evidence="7" id="KW-0624">Polysaccharide degradation</keyword>
<protein>
    <recommendedName>
        <fullName evidence="2 11">Beta-glucosidase</fullName>
        <ecNumber evidence="2 11">3.2.1.21</ecNumber>
    </recommendedName>
</protein>
<evidence type="ECO:0000256" key="7">
    <source>
        <dbReference type="ARBA" id="ARBA00023326"/>
    </source>
</evidence>
<evidence type="ECO:0000313" key="13">
    <source>
        <dbReference type="Proteomes" id="UP000048949"/>
    </source>
</evidence>
<dbReference type="PROSITE" id="PS00572">
    <property type="entry name" value="GLYCOSYL_HYDROL_F1_1"/>
    <property type="match status" value="1"/>
</dbReference>
<keyword evidence="6 11" id="KW-0326">Glycosidase</keyword>
<evidence type="ECO:0000256" key="3">
    <source>
        <dbReference type="ARBA" id="ARBA00022801"/>
    </source>
</evidence>
<comment type="catalytic activity">
    <reaction evidence="11">
        <text>Hydrolysis of terminal, non-reducing beta-D-glucosyl residues with release of beta-D-glucose.</text>
        <dbReference type="EC" id="3.2.1.21"/>
    </reaction>
</comment>
<accession>A0A0U1NND8</accession>
<dbReference type="GO" id="GO:0005829">
    <property type="term" value="C:cytosol"/>
    <property type="evidence" value="ECO:0007669"/>
    <property type="project" value="TreeGrafter"/>
</dbReference>
<dbReference type="InterPro" id="IPR018120">
    <property type="entry name" value="Glyco_hydro_1_AS"/>
</dbReference>
<proteinExistence type="inferred from homology"/>
<feature type="binding site" evidence="9">
    <location>
        <position position="393"/>
    </location>
    <ligand>
        <name>substrate</name>
    </ligand>
</feature>
<feature type="binding site" evidence="9">
    <location>
        <position position="23"/>
    </location>
    <ligand>
        <name>substrate</name>
    </ligand>
</feature>
<feature type="active site" description="Nucleophile" evidence="8 10">
    <location>
        <position position="352"/>
    </location>
</feature>
<dbReference type="GO" id="GO:0008422">
    <property type="term" value="F:beta-glucosidase activity"/>
    <property type="evidence" value="ECO:0007669"/>
    <property type="project" value="UniProtKB-EC"/>
</dbReference>
<keyword evidence="13" id="KW-1185">Reference proteome</keyword>
<evidence type="ECO:0000256" key="8">
    <source>
        <dbReference type="PIRSR" id="PIRSR617736-1"/>
    </source>
</evidence>